<comment type="caution">
    <text evidence="2">The sequence shown here is derived from an EMBL/GenBank/DDBJ whole genome shotgun (WGS) entry which is preliminary data.</text>
</comment>
<feature type="compositionally biased region" description="Basic and acidic residues" evidence="1">
    <location>
        <begin position="31"/>
        <end position="40"/>
    </location>
</feature>
<feature type="region of interest" description="Disordered" evidence="1">
    <location>
        <begin position="24"/>
        <end position="138"/>
    </location>
</feature>
<gene>
    <name evidence="2" type="ORF">O181_033630</name>
</gene>
<sequence>MDDWGNWQPPCISTGLEDSLESAYGLRNTKQRKEQEDKLKHQYQPFPSKETIQPKETIIKKPSIPGGYIENEEPEEERVIIPKKYKSQKTPEINKLPEPSTPKTKTQSKNKVEGENRFSLKKEEQIIKRPPLKENDEE</sequence>
<dbReference type="OrthoDB" id="2506366at2759"/>
<feature type="compositionally biased region" description="Basic and acidic residues" evidence="1">
    <location>
        <begin position="110"/>
        <end position="138"/>
    </location>
</feature>
<evidence type="ECO:0000256" key="1">
    <source>
        <dbReference type="SAM" id="MobiDB-lite"/>
    </source>
</evidence>
<keyword evidence="3" id="KW-1185">Reference proteome</keyword>
<evidence type="ECO:0000313" key="3">
    <source>
        <dbReference type="Proteomes" id="UP000765509"/>
    </source>
</evidence>
<dbReference type="EMBL" id="AVOT02012304">
    <property type="protein sequence ID" value="MBW0493915.1"/>
    <property type="molecule type" value="Genomic_DNA"/>
</dbReference>
<evidence type="ECO:0000313" key="2">
    <source>
        <dbReference type="EMBL" id="MBW0493915.1"/>
    </source>
</evidence>
<proteinExistence type="predicted"/>
<name>A0A9Q3H9E9_9BASI</name>
<accession>A0A9Q3H9E9</accession>
<reference evidence="2" key="1">
    <citation type="submission" date="2021-03" db="EMBL/GenBank/DDBJ databases">
        <title>Draft genome sequence of rust myrtle Austropuccinia psidii MF-1, a brazilian biotype.</title>
        <authorList>
            <person name="Quecine M.C."/>
            <person name="Pachon D.M.R."/>
            <person name="Bonatelli M.L."/>
            <person name="Correr F.H."/>
            <person name="Franceschini L.M."/>
            <person name="Leite T.F."/>
            <person name="Margarido G.R.A."/>
            <person name="Almeida C.A."/>
            <person name="Ferrarezi J.A."/>
            <person name="Labate C.A."/>
        </authorList>
    </citation>
    <scope>NUCLEOTIDE SEQUENCE</scope>
    <source>
        <strain evidence="2">MF-1</strain>
    </source>
</reference>
<dbReference type="Proteomes" id="UP000765509">
    <property type="component" value="Unassembled WGS sequence"/>
</dbReference>
<dbReference type="AlphaFoldDB" id="A0A9Q3H9E9"/>
<organism evidence="2 3">
    <name type="scientific">Austropuccinia psidii MF-1</name>
    <dbReference type="NCBI Taxonomy" id="1389203"/>
    <lineage>
        <taxon>Eukaryota</taxon>
        <taxon>Fungi</taxon>
        <taxon>Dikarya</taxon>
        <taxon>Basidiomycota</taxon>
        <taxon>Pucciniomycotina</taxon>
        <taxon>Pucciniomycetes</taxon>
        <taxon>Pucciniales</taxon>
        <taxon>Sphaerophragmiaceae</taxon>
        <taxon>Austropuccinia</taxon>
    </lineage>
</organism>
<protein>
    <submittedName>
        <fullName evidence="2">Uncharacterized protein</fullName>
    </submittedName>
</protein>